<keyword evidence="10" id="KW-0573">Peptidoglycan synthesis</keyword>
<dbReference type="eggNOG" id="COG0768">
    <property type="taxonomic scope" value="Bacteria"/>
</dbReference>
<dbReference type="AlphaFoldDB" id="D5XBF1"/>
<evidence type="ECO:0000256" key="4">
    <source>
        <dbReference type="ARBA" id="ARBA00022475"/>
    </source>
</evidence>
<evidence type="ECO:0000313" key="18">
    <source>
        <dbReference type="EMBL" id="ADG83380.1"/>
    </source>
</evidence>
<feature type="domain" description="Penicillin-binding protein transpeptidase" evidence="16">
    <location>
        <begin position="272"/>
        <end position="439"/>
    </location>
</feature>
<name>D5XBF1_THEPJ</name>
<dbReference type="GO" id="GO:0009002">
    <property type="term" value="F:serine-type D-Ala-D-Ala carboxypeptidase activity"/>
    <property type="evidence" value="ECO:0007669"/>
    <property type="project" value="InterPro"/>
</dbReference>
<evidence type="ECO:0000259" key="17">
    <source>
        <dbReference type="Pfam" id="PF03717"/>
    </source>
</evidence>
<organism evidence="18 19">
    <name type="scientific">Thermincola potens (strain JR)</name>
    <dbReference type="NCBI Taxonomy" id="635013"/>
    <lineage>
        <taxon>Bacteria</taxon>
        <taxon>Bacillati</taxon>
        <taxon>Bacillota</taxon>
        <taxon>Clostridia</taxon>
        <taxon>Eubacteriales</taxon>
        <taxon>Thermincolaceae</taxon>
        <taxon>Thermincola</taxon>
    </lineage>
</organism>
<dbReference type="Proteomes" id="UP000002377">
    <property type="component" value="Chromosome"/>
</dbReference>
<evidence type="ECO:0000256" key="14">
    <source>
        <dbReference type="SAM" id="Coils"/>
    </source>
</evidence>
<evidence type="ECO:0000256" key="9">
    <source>
        <dbReference type="ARBA" id="ARBA00022960"/>
    </source>
</evidence>
<dbReference type="Gene3D" id="3.40.710.10">
    <property type="entry name" value="DD-peptidase/beta-lactamase superfamily"/>
    <property type="match status" value="1"/>
</dbReference>
<keyword evidence="4" id="KW-1003">Cell membrane</keyword>
<keyword evidence="6" id="KW-0645">Protease</keyword>
<dbReference type="OrthoDB" id="9804124at2"/>
<dbReference type="GO" id="GO:0016757">
    <property type="term" value="F:glycosyltransferase activity"/>
    <property type="evidence" value="ECO:0007669"/>
    <property type="project" value="UniProtKB-KW"/>
</dbReference>
<dbReference type="GO" id="GO:0008658">
    <property type="term" value="F:penicillin binding"/>
    <property type="evidence" value="ECO:0007669"/>
    <property type="project" value="InterPro"/>
</dbReference>
<keyword evidence="12 15" id="KW-0472">Membrane</keyword>
<dbReference type="InterPro" id="IPR012338">
    <property type="entry name" value="Beta-lactam/transpept-like"/>
</dbReference>
<dbReference type="GO" id="GO:0071972">
    <property type="term" value="F:peptidoglycan L,D-transpeptidase activity"/>
    <property type="evidence" value="ECO:0007669"/>
    <property type="project" value="TreeGrafter"/>
</dbReference>
<dbReference type="InterPro" id="IPR001460">
    <property type="entry name" value="PCN-bd_Tpept"/>
</dbReference>
<comment type="subcellular location">
    <subcellularLocation>
        <location evidence="2">Cell membrane</location>
    </subcellularLocation>
    <subcellularLocation>
        <location evidence="1">Membrane</location>
        <topology evidence="1">Single-pass membrane protein</topology>
    </subcellularLocation>
</comment>
<dbReference type="Gene3D" id="3.90.1310.10">
    <property type="entry name" value="Penicillin-binding protein 2a (Domain 2)"/>
    <property type="match status" value="1"/>
</dbReference>
<gene>
    <name evidence="18" type="ordered locus">TherJR_2543</name>
</gene>
<feature type="domain" description="Penicillin-binding protein dimerisation" evidence="17">
    <location>
        <begin position="53"/>
        <end position="223"/>
    </location>
</feature>
<dbReference type="Pfam" id="PF03717">
    <property type="entry name" value="PBP_dimer"/>
    <property type="match status" value="1"/>
</dbReference>
<accession>D5XBF1</accession>
<evidence type="ECO:0000256" key="15">
    <source>
        <dbReference type="SAM" id="Phobius"/>
    </source>
</evidence>
<dbReference type="InterPro" id="IPR036138">
    <property type="entry name" value="PBP_dimer_sf"/>
</dbReference>
<dbReference type="InterPro" id="IPR005311">
    <property type="entry name" value="PBP_dimer"/>
</dbReference>
<dbReference type="KEGG" id="tjr:TherJR_2543"/>
<dbReference type="RefSeq" id="WP_013121374.1">
    <property type="nucleotide sequence ID" value="NC_014152.1"/>
</dbReference>
<dbReference type="GO" id="GO:0009252">
    <property type="term" value="P:peptidoglycan biosynthetic process"/>
    <property type="evidence" value="ECO:0007669"/>
    <property type="project" value="UniProtKB-KW"/>
</dbReference>
<keyword evidence="18" id="KW-0328">Glycosyltransferase</keyword>
<keyword evidence="5" id="KW-0997">Cell inner membrane</keyword>
<feature type="coiled-coil region" evidence="14">
    <location>
        <begin position="444"/>
        <end position="484"/>
    </location>
</feature>
<evidence type="ECO:0000256" key="13">
    <source>
        <dbReference type="ARBA" id="ARBA00023316"/>
    </source>
</evidence>
<comment type="similarity">
    <text evidence="3">Belongs to the transpeptidase family.</text>
</comment>
<keyword evidence="8" id="KW-0378">Hydrolase</keyword>
<evidence type="ECO:0000256" key="2">
    <source>
        <dbReference type="ARBA" id="ARBA00004236"/>
    </source>
</evidence>
<dbReference type="STRING" id="635013.TherJR_2543"/>
<dbReference type="Pfam" id="PF00905">
    <property type="entry name" value="Transpeptidase"/>
    <property type="match status" value="2"/>
</dbReference>
<dbReference type="HOGENOM" id="CLU_009289_1_1_9"/>
<dbReference type="EMBL" id="CP002028">
    <property type="protein sequence ID" value="ADG83380.1"/>
    <property type="molecule type" value="Genomic_DNA"/>
</dbReference>
<dbReference type="GO" id="GO:0008360">
    <property type="term" value="P:regulation of cell shape"/>
    <property type="evidence" value="ECO:0007669"/>
    <property type="project" value="UniProtKB-KW"/>
</dbReference>
<keyword evidence="18" id="KW-0808">Transferase</keyword>
<evidence type="ECO:0000256" key="8">
    <source>
        <dbReference type="ARBA" id="ARBA00022801"/>
    </source>
</evidence>
<evidence type="ECO:0000313" key="19">
    <source>
        <dbReference type="Proteomes" id="UP000002377"/>
    </source>
</evidence>
<dbReference type="SUPFAM" id="SSF56519">
    <property type="entry name" value="Penicillin binding protein dimerisation domain"/>
    <property type="match status" value="1"/>
</dbReference>
<dbReference type="PANTHER" id="PTHR30627">
    <property type="entry name" value="PEPTIDOGLYCAN D,D-TRANSPEPTIDASE"/>
    <property type="match status" value="1"/>
</dbReference>
<dbReference type="PANTHER" id="PTHR30627:SF2">
    <property type="entry name" value="PEPTIDOGLYCAN D,D-TRANSPEPTIDASE MRDA"/>
    <property type="match status" value="1"/>
</dbReference>
<keyword evidence="9" id="KW-0133">Cell shape</keyword>
<evidence type="ECO:0000256" key="3">
    <source>
        <dbReference type="ARBA" id="ARBA00007171"/>
    </source>
</evidence>
<evidence type="ECO:0000259" key="16">
    <source>
        <dbReference type="Pfam" id="PF00905"/>
    </source>
</evidence>
<feature type="transmembrane region" description="Helical" evidence="15">
    <location>
        <begin position="12"/>
        <end position="33"/>
    </location>
</feature>
<feature type="domain" description="Penicillin-binding protein transpeptidase" evidence="16">
    <location>
        <begin position="476"/>
        <end position="657"/>
    </location>
</feature>
<dbReference type="GO" id="GO:0071555">
    <property type="term" value="P:cell wall organization"/>
    <property type="evidence" value="ECO:0007669"/>
    <property type="project" value="UniProtKB-KW"/>
</dbReference>
<protein>
    <submittedName>
        <fullName evidence="18">Penicillin-binding protein 2</fullName>
        <ecNumber evidence="18">2.4.1.129</ecNumber>
    </submittedName>
</protein>
<dbReference type="EC" id="2.4.1.129" evidence="18"/>
<evidence type="ECO:0000256" key="12">
    <source>
        <dbReference type="ARBA" id="ARBA00023136"/>
    </source>
</evidence>
<evidence type="ECO:0000256" key="7">
    <source>
        <dbReference type="ARBA" id="ARBA00022692"/>
    </source>
</evidence>
<evidence type="ECO:0000256" key="10">
    <source>
        <dbReference type="ARBA" id="ARBA00022984"/>
    </source>
</evidence>
<dbReference type="GO" id="GO:0005886">
    <property type="term" value="C:plasma membrane"/>
    <property type="evidence" value="ECO:0007669"/>
    <property type="project" value="UniProtKB-SubCell"/>
</dbReference>
<proteinExistence type="inferred from homology"/>
<evidence type="ECO:0000256" key="1">
    <source>
        <dbReference type="ARBA" id="ARBA00004167"/>
    </source>
</evidence>
<reference evidence="18 19" key="1">
    <citation type="submission" date="2010-05" db="EMBL/GenBank/DDBJ databases">
        <title>Complete sequence of Thermincola sp. JR.</title>
        <authorList>
            <consortium name="US DOE Joint Genome Institute"/>
            <person name="Lucas S."/>
            <person name="Copeland A."/>
            <person name="Lapidus A."/>
            <person name="Cheng J.-F."/>
            <person name="Bruce D."/>
            <person name="Goodwin L."/>
            <person name="Pitluck S."/>
            <person name="Chertkov O."/>
            <person name="Detter J.C."/>
            <person name="Han C."/>
            <person name="Tapia R."/>
            <person name="Land M."/>
            <person name="Hauser L."/>
            <person name="Kyrpides N."/>
            <person name="Mikhailova N."/>
            <person name="Hazen T.C."/>
            <person name="Woyke T."/>
        </authorList>
    </citation>
    <scope>NUCLEOTIDE SEQUENCE [LARGE SCALE GENOMIC DNA]</scope>
    <source>
        <strain evidence="18 19">JR</strain>
    </source>
</reference>
<keyword evidence="19" id="KW-1185">Reference proteome</keyword>
<evidence type="ECO:0000256" key="11">
    <source>
        <dbReference type="ARBA" id="ARBA00022989"/>
    </source>
</evidence>
<dbReference type="InterPro" id="IPR050515">
    <property type="entry name" value="Beta-lactam/transpept"/>
</dbReference>
<dbReference type="InterPro" id="IPR017790">
    <property type="entry name" value="Penicillin-binding_protein_2"/>
</dbReference>
<sequence>MPTKVVKVKLKIFLALVAVIFIILISRLGYLQLIQTEQFKTMSEQNRIKFVSIPAPRGEIRTRDGKVLVKDRPVYSVSIVYLGLKNQEEVVKKLAAILGMDPKEINAAINDANVRKFEPIKIKKDVPLDIVTKIEERRQELPGVEINVEPMRQYVYGNFAPHILGYIQEIKKEQLEAKKNEGYKLGDRYGQAGLENTYESVLRGVDGDRQVEVDRNQHPVRELDIRPPVAGNNLILNIDFNVQKAAEEALDRVLYQLQTKGTDKKYPNARAGAVVLLDVRTGKVLAMASKPGFDPNIFNGKITKAQSEALFSPNNPFPAFNNRAMMPYAPGSTFKMVTATAVLETKKARPSDTIYDPGSVFLYGRSYKCWRPSGHGRVDLVKAIQVSCNVYFYQMGLRAKVENIAKYALQYGLGQKTGIDLPGEKTGRVPTPEWKRQLNEGPLKAKYEKKYKAIEEKYDKLIANAQSERERKSLERKKESELRQKRAQYKIDKYWLVDWREFETVIMAIGQGDNLYTPLQMANYIATIANGGIRYKPYIVDKITDYQGRVVKQNKPEVMQKVDVSPQTLAVIRRGMAAVTEPGGTAASVFAGFPIKVAGKTGTAQTGKDPKTGLERDNHGWFVGFAPYDNPQVAVAAIVEYGGHGGSSAGYVARDVLAAYFKVKQQQNNSGRDAEE</sequence>
<evidence type="ECO:0000256" key="5">
    <source>
        <dbReference type="ARBA" id="ARBA00022519"/>
    </source>
</evidence>
<keyword evidence="14" id="KW-0175">Coiled coil</keyword>
<dbReference type="GO" id="GO:0006508">
    <property type="term" value="P:proteolysis"/>
    <property type="evidence" value="ECO:0007669"/>
    <property type="project" value="UniProtKB-KW"/>
</dbReference>
<keyword evidence="11 15" id="KW-1133">Transmembrane helix</keyword>
<keyword evidence="7 15" id="KW-0812">Transmembrane</keyword>
<dbReference type="NCBIfam" id="TIGR03423">
    <property type="entry name" value="pbp2_mrdA"/>
    <property type="match status" value="1"/>
</dbReference>
<dbReference type="SUPFAM" id="SSF56601">
    <property type="entry name" value="beta-lactamase/transpeptidase-like"/>
    <property type="match status" value="1"/>
</dbReference>
<keyword evidence="13" id="KW-0961">Cell wall biogenesis/degradation</keyword>
<evidence type="ECO:0000256" key="6">
    <source>
        <dbReference type="ARBA" id="ARBA00022670"/>
    </source>
</evidence>